<evidence type="ECO:0000313" key="2">
    <source>
        <dbReference type="EMBL" id="GAB13263.1"/>
    </source>
</evidence>
<evidence type="ECO:0000256" key="1">
    <source>
        <dbReference type="SAM" id="MobiDB-lite"/>
    </source>
</evidence>
<comment type="caution">
    <text evidence="2">The sequence shown here is derived from an EMBL/GenBank/DDBJ whole genome shotgun (WGS) entry which is preliminary data.</text>
</comment>
<accession>H0QK23</accession>
<dbReference type="EMBL" id="BAEG01000037">
    <property type="protein sequence ID" value="GAB13263.1"/>
    <property type="molecule type" value="Genomic_DNA"/>
</dbReference>
<name>H0QK23_ARTG1</name>
<reference evidence="2 3" key="1">
    <citation type="submission" date="2011-12" db="EMBL/GenBank/DDBJ databases">
        <title>Whole genome shotgun sequence of Arthrobacter globiformis NBRC 12137.</title>
        <authorList>
            <person name="Miyazawa S."/>
            <person name="Hosoyama A."/>
            <person name="Tsuchikane K."/>
            <person name="Katsumata H."/>
            <person name="Yamazaki S."/>
            <person name="Fujita N."/>
        </authorList>
    </citation>
    <scope>NUCLEOTIDE SEQUENCE [LARGE SCALE GENOMIC DNA]</scope>
    <source>
        <strain evidence="2 3">NBRC 12137</strain>
    </source>
</reference>
<gene>
    <name evidence="2" type="ORF">ARGLB_037_01140</name>
</gene>
<dbReference type="AlphaFoldDB" id="H0QK23"/>
<organism evidence="2 3">
    <name type="scientific">Arthrobacter globiformis (strain ATCC 8010 / DSM 20124 / JCM 1332 / NBRC 12137 / NCIMB 8907 / NRRL B-2979 / 168)</name>
    <dbReference type="NCBI Taxonomy" id="1077972"/>
    <lineage>
        <taxon>Bacteria</taxon>
        <taxon>Bacillati</taxon>
        <taxon>Actinomycetota</taxon>
        <taxon>Actinomycetes</taxon>
        <taxon>Micrococcales</taxon>
        <taxon>Micrococcaceae</taxon>
        <taxon>Arthrobacter</taxon>
    </lineage>
</organism>
<keyword evidence="3" id="KW-1185">Reference proteome</keyword>
<feature type="region of interest" description="Disordered" evidence="1">
    <location>
        <begin position="1"/>
        <end position="20"/>
    </location>
</feature>
<proteinExistence type="predicted"/>
<sequence length="59" mass="6533">MLNRAFHNPDDNQPAQKHPDRPVMILTIMAWLAGVSSPTDEAFEQAFPASARETLVCVP</sequence>
<dbReference type="RefSeq" id="WP_003800339.1">
    <property type="nucleotide sequence ID" value="NZ_BAEG01000037.1"/>
</dbReference>
<dbReference type="Proteomes" id="UP000003828">
    <property type="component" value="Unassembled WGS sequence"/>
</dbReference>
<evidence type="ECO:0000313" key="3">
    <source>
        <dbReference type="Proteomes" id="UP000003828"/>
    </source>
</evidence>
<protein>
    <submittedName>
        <fullName evidence="2">Uncharacterized protein</fullName>
    </submittedName>
</protein>